<dbReference type="Proteomes" id="UP001596109">
    <property type="component" value="Unassembled WGS sequence"/>
</dbReference>
<proteinExistence type="predicted"/>
<keyword evidence="1" id="KW-0732">Signal</keyword>
<dbReference type="InterPro" id="IPR001119">
    <property type="entry name" value="SLH_dom"/>
</dbReference>
<feature type="domain" description="SLH" evidence="2">
    <location>
        <begin position="157"/>
        <end position="220"/>
    </location>
</feature>
<evidence type="ECO:0000313" key="3">
    <source>
        <dbReference type="EMBL" id="MFC5589118.1"/>
    </source>
</evidence>
<evidence type="ECO:0000313" key="4">
    <source>
        <dbReference type="Proteomes" id="UP001596109"/>
    </source>
</evidence>
<dbReference type="PANTHER" id="PTHR43308:SF5">
    <property type="entry name" value="S-LAYER PROTEIN _ PEPTIDOGLYCAN ENDO-BETA-N-ACETYLGLUCOSAMINIDASE"/>
    <property type="match status" value="1"/>
</dbReference>
<dbReference type="RefSeq" id="WP_381433262.1">
    <property type="nucleotide sequence ID" value="NZ_JBHSNO010000005.1"/>
</dbReference>
<protein>
    <submittedName>
        <fullName evidence="3">S-layer homology domain-containing protein</fullName>
    </submittedName>
</protein>
<reference evidence="4" key="1">
    <citation type="journal article" date="2019" name="Int. J. Syst. Evol. Microbiol.">
        <title>The Global Catalogue of Microorganisms (GCM) 10K type strain sequencing project: providing services to taxonomists for standard genome sequencing and annotation.</title>
        <authorList>
            <consortium name="The Broad Institute Genomics Platform"/>
            <consortium name="The Broad Institute Genome Sequencing Center for Infectious Disease"/>
            <person name="Wu L."/>
            <person name="Ma J."/>
        </authorList>
    </citation>
    <scope>NUCLEOTIDE SEQUENCE [LARGE SCALE GENOMIC DNA]</scope>
    <source>
        <strain evidence="4">CGMCC 4.1434</strain>
    </source>
</reference>
<sequence>MKKRKASKKAFLSALSLSVATGALVVSVPLATEAADKSFSDVKANMDHYDNIMDLVEKGIVQGYEDGTFKPNGKLTRAHAAKILALSLGLDTENVKDPGFKDLNNKQWHYKYVAAIANAGYFTGFEDQTFRPNTPMTRAQMAKVIALGYKLELDPAIENPFTDVSNSAWYVDHVRTLINNKVTKGKTATTFEPNDTVTRAQMASFVSRAENAGKVDKLVQEAKTEIRKIVLENSVVESDGKKLAETKFDPAGNTLTITAYDLDDGLHAIQNLGLFSDKLLDLGVNNIRVGTNDIVNIANDRAAAKNVLQKELIAHLKETEDKTNGDLAADDIKVTLFAQKDDTEFWEDFNVNLRVFIPKQ</sequence>
<name>A0ABW0TJZ5_9BACL</name>
<feature type="chain" id="PRO_5045142280" evidence="1">
    <location>
        <begin position="35"/>
        <end position="360"/>
    </location>
</feature>
<gene>
    <name evidence="3" type="ORF">ACFPRA_09480</name>
</gene>
<dbReference type="Pfam" id="PF00395">
    <property type="entry name" value="SLH"/>
    <property type="match status" value="3"/>
</dbReference>
<dbReference type="PROSITE" id="PS51272">
    <property type="entry name" value="SLH"/>
    <property type="match status" value="3"/>
</dbReference>
<feature type="signal peptide" evidence="1">
    <location>
        <begin position="1"/>
        <end position="34"/>
    </location>
</feature>
<evidence type="ECO:0000259" key="2">
    <source>
        <dbReference type="PROSITE" id="PS51272"/>
    </source>
</evidence>
<keyword evidence="4" id="KW-1185">Reference proteome</keyword>
<evidence type="ECO:0000256" key="1">
    <source>
        <dbReference type="SAM" id="SignalP"/>
    </source>
</evidence>
<dbReference type="InterPro" id="IPR051465">
    <property type="entry name" value="Cell_Envelope_Struct_Comp"/>
</dbReference>
<feature type="domain" description="SLH" evidence="2">
    <location>
        <begin position="35"/>
        <end position="98"/>
    </location>
</feature>
<dbReference type="PANTHER" id="PTHR43308">
    <property type="entry name" value="OUTER MEMBRANE PROTEIN ALPHA-RELATED"/>
    <property type="match status" value="1"/>
</dbReference>
<feature type="domain" description="SLH" evidence="2">
    <location>
        <begin position="100"/>
        <end position="156"/>
    </location>
</feature>
<comment type="caution">
    <text evidence="3">The sequence shown here is derived from an EMBL/GenBank/DDBJ whole genome shotgun (WGS) entry which is preliminary data.</text>
</comment>
<accession>A0ABW0TJZ5</accession>
<organism evidence="3 4">
    <name type="scientific">Sporosarcina soli</name>
    <dbReference type="NCBI Taxonomy" id="334736"/>
    <lineage>
        <taxon>Bacteria</taxon>
        <taxon>Bacillati</taxon>
        <taxon>Bacillota</taxon>
        <taxon>Bacilli</taxon>
        <taxon>Bacillales</taxon>
        <taxon>Caryophanaceae</taxon>
        <taxon>Sporosarcina</taxon>
    </lineage>
</organism>
<dbReference type="EMBL" id="JBHSNO010000005">
    <property type="protein sequence ID" value="MFC5589118.1"/>
    <property type="molecule type" value="Genomic_DNA"/>
</dbReference>